<dbReference type="Proteomes" id="UP001162162">
    <property type="component" value="Unassembled WGS sequence"/>
</dbReference>
<dbReference type="AlphaFoldDB" id="A0AAV8XIJ6"/>
<comment type="caution">
    <text evidence="2">The sequence shown here is derived from an EMBL/GenBank/DDBJ whole genome shotgun (WGS) entry which is preliminary data.</text>
</comment>
<reference evidence="2" key="1">
    <citation type="journal article" date="2023" name="Insect Mol. Biol.">
        <title>Genome sequencing provides insights into the evolution of gene families encoding plant cell wall-degrading enzymes in longhorned beetles.</title>
        <authorList>
            <person name="Shin N.R."/>
            <person name="Okamura Y."/>
            <person name="Kirsch R."/>
            <person name="Pauchet Y."/>
        </authorList>
    </citation>
    <scope>NUCLEOTIDE SEQUENCE</scope>
    <source>
        <strain evidence="2">AMC_N1</strain>
    </source>
</reference>
<evidence type="ECO:0000313" key="3">
    <source>
        <dbReference type="Proteomes" id="UP001162162"/>
    </source>
</evidence>
<feature type="transmembrane region" description="Helical" evidence="1">
    <location>
        <begin position="15"/>
        <end position="35"/>
    </location>
</feature>
<keyword evidence="1" id="KW-0472">Membrane</keyword>
<keyword evidence="1" id="KW-1133">Transmembrane helix</keyword>
<protein>
    <submittedName>
        <fullName evidence="2">Uncharacterized protein</fullName>
    </submittedName>
</protein>
<organism evidence="2 3">
    <name type="scientific">Aromia moschata</name>
    <dbReference type="NCBI Taxonomy" id="1265417"/>
    <lineage>
        <taxon>Eukaryota</taxon>
        <taxon>Metazoa</taxon>
        <taxon>Ecdysozoa</taxon>
        <taxon>Arthropoda</taxon>
        <taxon>Hexapoda</taxon>
        <taxon>Insecta</taxon>
        <taxon>Pterygota</taxon>
        <taxon>Neoptera</taxon>
        <taxon>Endopterygota</taxon>
        <taxon>Coleoptera</taxon>
        <taxon>Polyphaga</taxon>
        <taxon>Cucujiformia</taxon>
        <taxon>Chrysomeloidea</taxon>
        <taxon>Cerambycidae</taxon>
        <taxon>Cerambycinae</taxon>
        <taxon>Callichromatini</taxon>
        <taxon>Aromia</taxon>
    </lineage>
</organism>
<proteinExistence type="predicted"/>
<evidence type="ECO:0000313" key="2">
    <source>
        <dbReference type="EMBL" id="KAJ8938600.1"/>
    </source>
</evidence>
<evidence type="ECO:0000256" key="1">
    <source>
        <dbReference type="SAM" id="Phobius"/>
    </source>
</evidence>
<sequence length="87" mass="10828">MIKKKTVTIVHAKMIFLKCYFTALMYLNLIPFFYIHMYKIKMYKMIIIYKKIQKLSNQSMYHNFNSERFSRYFENYLNWTISSKLLQ</sequence>
<accession>A0AAV8XIJ6</accession>
<dbReference type="EMBL" id="JAPWTK010000546">
    <property type="protein sequence ID" value="KAJ8938600.1"/>
    <property type="molecule type" value="Genomic_DNA"/>
</dbReference>
<keyword evidence="3" id="KW-1185">Reference proteome</keyword>
<gene>
    <name evidence="2" type="ORF">NQ318_020862</name>
</gene>
<name>A0AAV8XIJ6_9CUCU</name>
<keyword evidence="1" id="KW-0812">Transmembrane</keyword>